<keyword evidence="2" id="KW-1185">Reference proteome</keyword>
<dbReference type="AlphaFoldDB" id="A0A1N7LKX9"/>
<accession>A0A1N7LKX9</accession>
<organism evidence="1 2">
    <name type="scientific">Kroppenstedtia eburnea</name>
    <dbReference type="NCBI Taxonomy" id="714067"/>
    <lineage>
        <taxon>Bacteria</taxon>
        <taxon>Bacillati</taxon>
        <taxon>Bacillota</taxon>
        <taxon>Bacilli</taxon>
        <taxon>Bacillales</taxon>
        <taxon>Thermoactinomycetaceae</taxon>
        <taxon>Kroppenstedtia</taxon>
    </lineage>
</organism>
<evidence type="ECO:0000313" key="1">
    <source>
        <dbReference type="EMBL" id="SIS74498.1"/>
    </source>
</evidence>
<evidence type="ECO:0008006" key="3">
    <source>
        <dbReference type="Google" id="ProtNLM"/>
    </source>
</evidence>
<name>A0A1N7LKX9_9BACL</name>
<sequence>MDQFSILSKKYHAIVRNGKLILLVRDRDPREFQIQDIDTIEIHKPFLGLKGYIQIRLKKNEEAKDVWTAGAPSAVLLISKGEYPGWKTMEQIISGYLKSRDQAGSSDTRCSST</sequence>
<evidence type="ECO:0000313" key="2">
    <source>
        <dbReference type="Proteomes" id="UP000186795"/>
    </source>
</evidence>
<proteinExistence type="predicted"/>
<reference evidence="2" key="1">
    <citation type="submission" date="2017-01" db="EMBL/GenBank/DDBJ databases">
        <authorList>
            <person name="Varghese N."/>
            <person name="Submissions S."/>
        </authorList>
    </citation>
    <scope>NUCLEOTIDE SEQUENCE [LARGE SCALE GENOMIC DNA]</scope>
    <source>
        <strain evidence="2">DSM 45196</strain>
    </source>
</reference>
<protein>
    <recommendedName>
        <fullName evidence="3">PH domain-containing protein</fullName>
    </recommendedName>
</protein>
<dbReference type="Proteomes" id="UP000186795">
    <property type="component" value="Unassembled WGS sequence"/>
</dbReference>
<dbReference type="EMBL" id="FTOD01000004">
    <property type="protein sequence ID" value="SIS74498.1"/>
    <property type="molecule type" value="Genomic_DNA"/>
</dbReference>
<gene>
    <name evidence="1" type="ORF">SAMN05421790_104238</name>
</gene>